<feature type="region of interest" description="Disordered" evidence="10">
    <location>
        <begin position="785"/>
        <end position="818"/>
    </location>
</feature>
<evidence type="ECO:0000256" key="10">
    <source>
        <dbReference type="SAM" id="MobiDB-lite"/>
    </source>
</evidence>
<keyword evidence="3" id="KW-0479">Metal-binding</keyword>
<dbReference type="GO" id="GO:0009411">
    <property type="term" value="P:response to UV"/>
    <property type="evidence" value="ECO:0007669"/>
    <property type="project" value="UniProtKB-ARBA"/>
</dbReference>
<evidence type="ECO:0000256" key="2">
    <source>
        <dbReference type="ARBA" id="ARBA00022679"/>
    </source>
</evidence>
<feature type="compositionally biased region" description="Basic residues" evidence="10">
    <location>
        <begin position="803"/>
        <end position="818"/>
    </location>
</feature>
<dbReference type="InterPro" id="IPR036775">
    <property type="entry name" value="DNA_pol_Y-fam_lit_finger_sf"/>
</dbReference>
<dbReference type="InterPro" id="IPR043502">
    <property type="entry name" value="DNA/RNA_pol_sf"/>
</dbReference>
<evidence type="ECO:0000313" key="14">
    <source>
        <dbReference type="RefSeq" id="XP_023949743.2"/>
    </source>
</evidence>
<keyword evidence="2" id="KW-0808">Transferase</keyword>
<sequence length="828" mass="93529">MDHENRVVVLIDMDCFYCQVEEKLNPDFKGKPIAVVQYNPWKGGGIIAVNYVARAMGVTRHMRGDEAKEKCPEIQLPSVPCQRGKADITKYRDAGKDVAKILQKFTPLLERASIDEAYLDITSPVQKRLETLNIQALSSDMMPHTFALGYDSMEEFVSEVHACGSDSIEFDYEHAKKLLVGALIVSEIRAAVFNETGYTCSAGIAHNKILAKLVCGMNKPNKQTVLPKHSVDILYKTLSIKKVKHLGGKFGDAVCEVLRIKTMAELQHFTEKELQAKFDEKNGTWLYNIARGTDLEPVQARFNPKSIGCCKQLRGKAALLDLDSLKKWLKDLGDEIEDRLEKDALENNRTPKQMVVSFSLQVDGRDISSSRSYNFTSEDDLCGETFSNKALELVMDSSEGCKTKDGETNRRLKAPFKFLGISVGKFEDNNETKKTKTINDYFSAGSSKDIHTSNESSTKMKNIPKNNEGKNYVLQKFLNSGKGSQKVDIRKEEEKLGNAGVIEATLDRQESFFAKYLNKYNNTNTNQLQESDVNKEKSHINVNSCNNIVHSIDNVEGNSNLKLNSTDNEAMNVVNNSNTIECKVIPCGDDSNDTNYSSSTINDEINKSIALFEEDPEEIVRVSNMRELLNKKEETLENDVTHKNYERNTVEPQPTRLSPLLPKPKDVSIINCSECGKPIPVNKLDEHADYHLALKLREEERNEVRKEREINAVKDLDNKEKHHKKKPISEEMNNKNETLTSITSFLTKIDNGVPTRICSECGKKIVVEKFLEHQDFHEAQKLSRELNKRTAFPHTSVTSTSSSKRKRKPGSPTKKPKMQCKSIDLFFR</sequence>
<dbReference type="SUPFAM" id="SSF56672">
    <property type="entry name" value="DNA/RNA polymerases"/>
    <property type="match status" value="1"/>
</dbReference>
<evidence type="ECO:0000256" key="3">
    <source>
        <dbReference type="ARBA" id="ARBA00022723"/>
    </source>
</evidence>
<keyword evidence="8" id="KW-0539">Nucleus</keyword>
<feature type="compositionally biased region" description="Low complexity" evidence="10">
    <location>
        <begin position="793"/>
        <end position="802"/>
    </location>
</feature>
<dbReference type="PROSITE" id="PS51907">
    <property type="entry name" value="ZF_UBZ3"/>
    <property type="match status" value="2"/>
</dbReference>
<proteinExistence type="predicted"/>
<dbReference type="GO" id="GO:0042276">
    <property type="term" value="P:error-prone translesion synthesis"/>
    <property type="evidence" value="ECO:0007669"/>
    <property type="project" value="TreeGrafter"/>
</dbReference>
<dbReference type="Proteomes" id="UP001652582">
    <property type="component" value="Chromosome 5"/>
</dbReference>
<evidence type="ECO:0000256" key="7">
    <source>
        <dbReference type="ARBA" id="ARBA00023204"/>
    </source>
</evidence>
<dbReference type="InterPro" id="IPR017961">
    <property type="entry name" value="DNA_pol_Y-fam_little_finger"/>
</dbReference>
<dbReference type="RefSeq" id="XP_023949743.2">
    <property type="nucleotide sequence ID" value="XM_024093975.2"/>
</dbReference>
<reference evidence="14" key="1">
    <citation type="submission" date="2025-08" db="UniProtKB">
        <authorList>
            <consortium name="RefSeq"/>
        </authorList>
    </citation>
    <scope>IDENTIFICATION</scope>
</reference>
<evidence type="ECO:0000313" key="13">
    <source>
        <dbReference type="Proteomes" id="UP001652582"/>
    </source>
</evidence>
<protein>
    <recommendedName>
        <fullName evidence="9">DNA polymerase eta</fullName>
    </recommendedName>
</protein>
<dbReference type="GO" id="GO:0006281">
    <property type="term" value="P:DNA repair"/>
    <property type="evidence" value="ECO:0007669"/>
    <property type="project" value="UniProtKB-KW"/>
</dbReference>
<dbReference type="GO" id="GO:0035861">
    <property type="term" value="C:site of double-strand break"/>
    <property type="evidence" value="ECO:0007669"/>
    <property type="project" value="TreeGrafter"/>
</dbReference>
<dbReference type="GO" id="GO:0003887">
    <property type="term" value="F:DNA-directed DNA polymerase activity"/>
    <property type="evidence" value="ECO:0007669"/>
    <property type="project" value="UniProtKB-EC"/>
</dbReference>
<evidence type="ECO:0000256" key="8">
    <source>
        <dbReference type="ARBA" id="ARBA00023242"/>
    </source>
</evidence>
<name>A0A6J1NYC4_BICAN</name>
<evidence type="ECO:0000256" key="9">
    <source>
        <dbReference type="ARBA" id="ARBA00044975"/>
    </source>
</evidence>
<dbReference type="Gene3D" id="1.10.150.20">
    <property type="entry name" value="5' to 3' exonuclease, C-terminal subdomain"/>
    <property type="match status" value="1"/>
</dbReference>
<gene>
    <name evidence="14" type="primary">LOC112054270</name>
</gene>
<dbReference type="GO" id="GO:0005634">
    <property type="term" value="C:nucleus"/>
    <property type="evidence" value="ECO:0007669"/>
    <property type="project" value="UniProtKB-SubCell"/>
</dbReference>
<keyword evidence="13" id="KW-1185">Reference proteome</keyword>
<dbReference type="Gene3D" id="3.40.1170.60">
    <property type="match status" value="1"/>
</dbReference>
<keyword evidence="5" id="KW-0863">Zinc-finger</keyword>
<keyword evidence="4" id="KW-0227">DNA damage</keyword>
<dbReference type="InterPro" id="IPR052230">
    <property type="entry name" value="DNA_polymerase_eta"/>
</dbReference>
<evidence type="ECO:0000259" key="12">
    <source>
        <dbReference type="PROSITE" id="PS51907"/>
    </source>
</evidence>
<dbReference type="Pfam" id="PF18439">
    <property type="entry name" value="zf_UBZ"/>
    <property type="match status" value="2"/>
</dbReference>
<accession>A0A6J1NYC4</accession>
<evidence type="ECO:0000256" key="6">
    <source>
        <dbReference type="ARBA" id="ARBA00022833"/>
    </source>
</evidence>
<dbReference type="Pfam" id="PF21704">
    <property type="entry name" value="POLH-Rev1_HhH"/>
    <property type="match status" value="1"/>
</dbReference>
<evidence type="ECO:0000259" key="11">
    <source>
        <dbReference type="PROSITE" id="PS50173"/>
    </source>
</evidence>
<dbReference type="Pfam" id="PF00817">
    <property type="entry name" value="IMS"/>
    <property type="match status" value="1"/>
</dbReference>
<evidence type="ECO:0000256" key="4">
    <source>
        <dbReference type="ARBA" id="ARBA00022763"/>
    </source>
</evidence>
<comment type="subcellular location">
    <subcellularLocation>
        <location evidence="1">Nucleus</location>
    </subcellularLocation>
</comment>
<dbReference type="GO" id="GO:0003684">
    <property type="term" value="F:damaged DNA binding"/>
    <property type="evidence" value="ECO:0007669"/>
    <property type="project" value="InterPro"/>
</dbReference>
<dbReference type="PIRSF" id="PIRSF036603">
    <property type="entry name" value="DPol_eta"/>
    <property type="match status" value="1"/>
</dbReference>
<dbReference type="GO" id="GO:0008270">
    <property type="term" value="F:zinc ion binding"/>
    <property type="evidence" value="ECO:0007669"/>
    <property type="project" value="UniProtKB-KW"/>
</dbReference>
<dbReference type="KEGG" id="bany:112054270"/>
<dbReference type="Gene3D" id="3.30.70.270">
    <property type="match status" value="1"/>
</dbReference>
<dbReference type="InterPro" id="IPR043128">
    <property type="entry name" value="Rev_trsase/Diguanyl_cyclase"/>
</dbReference>
<evidence type="ECO:0000256" key="1">
    <source>
        <dbReference type="ARBA" id="ARBA00004123"/>
    </source>
</evidence>
<dbReference type="PANTHER" id="PTHR45873:SF1">
    <property type="entry name" value="DNA POLYMERASE ETA"/>
    <property type="match status" value="1"/>
</dbReference>
<dbReference type="GeneID" id="112054270"/>
<feature type="domain" description="UBZ3-type" evidence="12">
    <location>
        <begin position="665"/>
        <end position="699"/>
    </location>
</feature>
<evidence type="ECO:0000256" key="5">
    <source>
        <dbReference type="ARBA" id="ARBA00022771"/>
    </source>
</evidence>
<keyword evidence="6" id="KW-0862">Zinc</keyword>
<dbReference type="GO" id="GO:0005657">
    <property type="term" value="C:replication fork"/>
    <property type="evidence" value="ECO:0007669"/>
    <property type="project" value="TreeGrafter"/>
</dbReference>
<dbReference type="SUPFAM" id="SSF100879">
    <property type="entry name" value="Lesion bypass DNA polymerase (Y-family), little finger domain"/>
    <property type="match status" value="1"/>
</dbReference>
<organism evidence="13 14">
    <name type="scientific">Bicyclus anynana</name>
    <name type="common">Squinting bush brown butterfly</name>
    <dbReference type="NCBI Taxonomy" id="110368"/>
    <lineage>
        <taxon>Eukaryota</taxon>
        <taxon>Metazoa</taxon>
        <taxon>Ecdysozoa</taxon>
        <taxon>Arthropoda</taxon>
        <taxon>Hexapoda</taxon>
        <taxon>Insecta</taxon>
        <taxon>Pterygota</taxon>
        <taxon>Neoptera</taxon>
        <taxon>Endopterygota</taxon>
        <taxon>Lepidoptera</taxon>
        <taxon>Glossata</taxon>
        <taxon>Ditrysia</taxon>
        <taxon>Papilionoidea</taxon>
        <taxon>Nymphalidae</taxon>
        <taxon>Satyrinae</taxon>
        <taxon>Satyrini</taxon>
        <taxon>Mycalesina</taxon>
        <taxon>Bicyclus</taxon>
    </lineage>
</organism>
<dbReference type="Pfam" id="PF11799">
    <property type="entry name" value="IMS_C"/>
    <property type="match status" value="1"/>
</dbReference>
<dbReference type="OrthoDB" id="5723at2759"/>
<dbReference type="PANTHER" id="PTHR45873">
    <property type="entry name" value="DNA POLYMERASE ETA"/>
    <property type="match status" value="1"/>
</dbReference>
<dbReference type="InterPro" id="IPR001126">
    <property type="entry name" value="UmuC"/>
</dbReference>
<dbReference type="AlphaFoldDB" id="A0A6J1NYC4"/>
<dbReference type="PROSITE" id="PS50173">
    <property type="entry name" value="UMUC"/>
    <property type="match status" value="1"/>
</dbReference>
<feature type="domain" description="UmuC" evidence="11">
    <location>
        <begin position="8"/>
        <end position="247"/>
    </location>
</feature>
<keyword evidence="7" id="KW-0234">DNA repair</keyword>
<feature type="domain" description="UBZ3-type" evidence="12">
    <location>
        <begin position="751"/>
        <end position="785"/>
    </location>
</feature>
<dbReference type="Gene3D" id="3.30.1490.100">
    <property type="entry name" value="DNA polymerase, Y-family, little finger domain"/>
    <property type="match status" value="1"/>
</dbReference>
<dbReference type="InterPro" id="IPR041298">
    <property type="entry name" value="UBZ3"/>
</dbReference>